<name>A0A0P1G3B8_9RHOB</name>
<proteinExistence type="predicted"/>
<dbReference type="STRING" id="928856.SAMN04488049_10318"/>
<dbReference type="Pfam" id="PF07791">
    <property type="entry name" value="Imm11"/>
    <property type="match status" value="1"/>
</dbReference>
<dbReference type="EMBL" id="CYSD01000012">
    <property type="protein sequence ID" value="CUH76198.1"/>
    <property type="molecule type" value="Genomic_DNA"/>
</dbReference>
<protein>
    <recommendedName>
        <fullName evidence="1">Immunity MXAN-0049 protein domain-containing protein</fullName>
    </recommendedName>
</protein>
<gene>
    <name evidence="2" type="ORF">TRM7557_00762</name>
</gene>
<dbReference type="InterPro" id="IPR012433">
    <property type="entry name" value="Imm11"/>
</dbReference>
<reference evidence="2 3" key="1">
    <citation type="submission" date="2015-09" db="EMBL/GenBank/DDBJ databases">
        <authorList>
            <consortium name="Swine Surveillance"/>
        </authorList>
    </citation>
    <scope>NUCLEOTIDE SEQUENCE [LARGE SCALE GENOMIC DNA]</scope>
    <source>
        <strain evidence="2 3">CECT 7557</strain>
    </source>
</reference>
<evidence type="ECO:0000259" key="1">
    <source>
        <dbReference type="Pfam" id="PF07791"/>
    </source>
</evidence>
<evidence type="ECO:0000313" key="2">
    <source>
        <dbReference type="EMBL" id="CUH76198.1"/>
    </source>
</evidence>
<organism evidence="2 3">
    <name type="scientific">Tritonibacter multivorans</name>
    <dbReference type="NCBI Taxonomy" id="928856"/>
    <lineage>
        <taxon>Bacteria</taxon>
        <taxon>Pseudomonadati</taxon>
        <taxon>Pseudomonadota</taxon>
        <taxon>Alphaproteobacteria</taxon>
        <taxon>Rhodobacterales</taxon>
        <taxon>Paracoccaceae</taxon>
        <taxon>Tritonibacter</taxon>
    </lineage>
</organism>
<evidence type="ECO:0000313" key="3">
    <source>
        <dbReference type="Proteomes" id="UP000052022"/>
    </source>
</evidence>
<feature type="domain" description="Immunity MXAN-0049 protein" evidence="1">
    <location>
        <begin position="61"/>
        <end position="193"/>
    </location>
</feature>
<dbReference type="Proteomes" id="UP000052022">
    <property type="component" value="Unassembled WGS sequence"/>
</dbReference>
<accession>A0A0P1G3B8</accession>
<dbReference type="AlphaFoldDB" id="A0A0P1G3B8"/>
<sequence>MTYIFHPSGPGNMVGVEKPEWKEKFGVGSGSDPSAAALSSVFHYGLRELLEDEVPKRLIAKKIPQKWHDSFRVSDALSVVREPVKDIIERLDPGVHQFFPLTIETKRGKIIEGPWFAMNVTARQDSVVMEQSSVNVNKRFPDELCSFFHDGEDRVTVDAGRQSGLHLWREQRFRGSLLGSDALMAELKAQKLRFFPRAFRALDLVVEAD</sequence>
<keyword evidence="3" id="KW-1185">Reference proteome</keyword>